<accession>A0ABT1VZG5</accession>
<keyword evidence="2" id="KW-1185">Reference proteome</keyword>
<gene>
    <name evidence="1" type="ORF">NFI88_10525</name>
</gene>
<protein>
    <recommendedName>
        <fullName evidence="3">Peptidoglycan binding-like domain-containing protein</fullName>
    </recommendedName>
</protein>
<dbReference type="Proteomes" id="UP001524547">
    <property type="component" value="Unassembled WGS sequence"/>
</dbReference>
<dbReference type="RefSeq" id="WP_422920020.1">
    <property type="nucleotide sequence ID" value="NZ_JAMZEJ010000006.1"/>
</dbReference>
<evidence type="ECO:0008006" key="3">
    <source>
        <dbReference type="Google" id="ProtNLM"/>
    </source>
</evidence>
<reference evidence="1 2" key="1">
    <citation type="submission" date="2022-06" db="EMBL/GenBank/DDBJ databases">
        <title>Rhizosaccharibacter gen. nov. sp. nov. KSS12, endophytic bacteria isolated from sugarcane.</title>
        <authorList>
            <person name="Pitiwittayakul N."/>
        </authorList>
    </citation>
    <scope>NUCLEOTIDE SEQUENCE [LARGE SCALE GENOMIC DNA]</scope>
    <source>
        <strain evidence="1 2">KSS12</strain>
    </source>
</reference>
<evidence type="ECO:0000313" key="2">
    <source>
        <dbReference type="Proteomes" id="UP001524547"/>
    </source>
</evidence>
<dbReference type="EMBL" id="JAMZEJ010000006">
    <property type="protein sequence ID" value="MCQ8241272.1"/>
    <property type="molecule type" value="Genomic_DNA"/>
</dbReference>
<evidence type="ECO:0000313" key="1">
    <source>
        <dbReference type="EMBL" id="MCQ8241272.1"/>
    </source>
</evidence>
<name>A0ABT1VZG5_9PROT</name>
<organism evidence="1 2">
    <name type="scientific">Rhizosaccharibacter radicis</name>
    <dbReference type="NCBI Taxonomy" id="2782605"/>
    <lineage>
        <taxon>Bacteria</taxon>
        <taxon>Pseudomonadati</taxon>
        <taxon>Pseudomonadota</taxon>
        <taxon>Alphaproteobacteria</taxon>
        <taxon>Acetobacterales</taxon>
        <taxon>Acetobacteraceae</taxon>
        <taxon>Rhizosaccharibacter</taxon>
    </lineage>
</organism>
<sequence length="208" mass="21459">MVGLAAVTILGAPPARASEAAGNDGVVALIQDAQPFLLPALGDALERGDGRPANWSSPDRRLTGTVAADASADPSDPSCRGFRYVIHAPEQSVAVAGERCRTFDRRWVPGPAADRASILADADDPAAPLAAALRRLRYLPDGDAGIVPTDDRMRRALLAFEHDEQLPPEAAPTEALLSAARRAVARIPSAGTCGEAAGPAVRACGRGG</sequence>
<comment type="caution">
    <text evidence="1">The sequence shown here is derived from an EMBL/GenBank/DDBJ whole genome shotgun (WGS) entry which is preliminary data.</text>
</comment>
<proteinExistence type="predicted"/>